<dbReference type="Proteomes" id="UP000268908">
    <property type="component" value="Unassembled WGS sequence"/>
</dbReference>
<keyword evidence="1" id="KW-1133">Transmembrane helix</keyword>
<keyword evidence="1" id="KW-0812">Transmembrane</keyword>
<reference evidence="2 3" key="1">
    <citation type="submission" date="2018-10" db="EMBL/GenBank/DDBJ databases">
        <title>Genomic Encyclopedia of Type Strains, Phase IV (KMG-IV): sequencing the most valuable type-strain genomes for metagenomic binning, comparative biology and taxonomic classification.</title>
        <authorList>
            <person name="Goeker M."/>
        </authorList>
    </citation>
    <scope>NUCLEOTIDE SEQUENCE [LARGE SCALE GENOMIC DNA]</scope>
    <source>
        <strain evidence="2 3">DSM 26916</strain>
    </source>
</reference>
<comment type="caution">
    <text evidence="2">The sequence shown here is derived from an EMBL/GenBank/DDBJ whole genome shotgun (WGS) entry which is preliminary data.</text>
</comment>
<feature type="transmembrane region" description="Helical" evidence="1">
    <location>
        <begin position="15"/>
        <end position="36"/>
    </location>
</feature>
<accession>A0A497XAL5</accession>
<evidence type="ECO:0000313" key="2">
    <source>
        <dbReference type="EMBL" id="RLJ63586.1"/>
    </source>
</evidence>
<gene>
    <name evidence="2" type="ORF">DFR35_2215</name>
</gene>
<organism evidence="2 3">
    <name type="scientific">Sulfurisoma sediminicola</name>
    <dbReference type="NCBI Taxonomy" id="1381557"/>
    <lineage>
        <taxon>Bacteria</taxon>
        <taxon>Pseudomonadati</taxon>
        <taxon>Pseudomonadota</taxon>
        <taxon>Betaproteobacteria</taxon>
        <taxon>Nitrosomonadales</taxon>
        <taxon>Sterolibacteriaceae</taxon>
        <taxon>Sulfurisoma</taxon>
    </lineage>
</organism>
<keyword evidence="1" id="KW-0472">Membrane</keyword>
<protein>
    <recommendedName>
        <fullName evidence="4">Tfp pilus assembly protein PilX</fullName>
    </recommendedName>
</protein>
<name>A0A497XAL5_9PROT</name>
<dbReference type="AlphaFoldDB" id="A0A497XAL5"/>
<keyword evidence="3" id="KW-1185">Reference proteome</keyword>
<evidence type="ECO:0000256" key="1">
    <source>
        <dbReference type="SAM" id="Phobius"/>
    </source>
</evidence>
<sequence>MVASRRPSRHSRQRGVALLIALIMLVAMMMTGIAMFRKLGGAAILAGNLTFTSAAINSAEEGSEAARARLMGSSTATLANGAAGYFPASCYTNTSQTLDCTTAGAPGPFDPTAFAWDDTVSTLVTADDGAGNQVRYVIHRLCSVAGSLSASGQMCSYSSTVTTVMHTDVPEITASIAPLYRITTRVTGPRNTIAYTQVTLF</sequence>
<proteinExistence type="predicted"/>
<evidence type="ECO:0000313" key="3">
    <source>
        <dbReference type="Proteomes" id="UP000268908"/>
    </source>
</evidence>
<dbReference type="EMBL" id="RCCI01000006">
    <property type="protein sequence ID" value="RLJ63586.1"/>
    <property type="molecule type" value="Genomic_DNA"/>
</dbReference>
<evidence type="ECO:0008006" key="4">
    <source>
        <dbReference type="Google" id="ProtNLM"/>
    </source>
</evidence>